<accession>A0A8S1L5T2</accession>
<evidence type="ECO:0000256" key="1">
    <source>
        <dbReference type="SAM" id="MobiDB-lite"/>
    </source>
</evidence>
<evidence type="ECO:0000313" key="3">
    <source>
        <dbReference type="Proteomes" id="UP000692954"/>
    </source>
</evidence>
<protein>
    <submittedName>
        <fullName evidence="2">Uncharacterized protein</fullName>
    </submittedName>
</protein>
<comment type="caution">
    <text evidence="2">The sequence shown here is derived from an EMBL/GenBank/DDBJ whole genome shotgun (WGS) entry which is preliminary data.</text>
</comment>
<dbReference type="Proteomes" id="UP000692954">
    <property type="component" value="Unassembled WGS sequence"/>
</dbReference>
<keyword evidence="3" id="KW-1185">Reference proteome</keyword>
<organism evidence="2 3">
    <name type="scientific">Paramecium sonneborni</name>
    <dbReference type="NCBI Taxonomy" id="65129"/>
    <lineage>
        <taxon>Eukaryota</taxon>
        <taxon>Sar</taxon>
        <taxon>Alveolata</taxon>
        <taxon>Ciliophora</taxon>
        <taxon>Intramacronucleata</taxon>
        <taxon>Oligohymenophorea</taxon>
        <taxon>Peniculida</taxon>
        <taxon>Parameciidae</taxon>
        <taxon>Paramecium</taxon>
    </lineage>
</organism>
<name>A0A8S1L5T2_9CILI</name>
<feature type="compositionally biased region" description="Polar residues" evidence="1">
    <location>
        <begin position="132"/>
        <end position="145"/>
    </location>
</feature>
<dbReference type="EMBL" id="CAJJDN010000015">
    <property type="protein sequence ID" value="CAD8061575.1"/>
    <property type="molecule type" value="Genomic_DNA"/>
</dbReference>
<sequence>MGTSICVKGFQSNQSEVKINSKCSHKLNGPPNMFKPTPIISILITDQQVEKEESPKKELNEQQNQNKCEQLFQYTLTIKSMDKKNFVIETINVSKFKNDEMHNSNNFNQNNLCEQKNSLNETSKQKHILKNKSGQDSSNISISADSQKSIKKVSIDKKQQVYFTKCKN</sequence>
<proteinExistence type="predicted"/>
<feature type="region of interest" description="Disordered" evidence="1">
    <location>
        <begin position="121"/>
        <end position="145"/>
    </location>
</feature>
<gene>
    <name evidence="2" type="ORF">PSON_ATCC_30995.1.T0150402</name>
</gene>
<evidence type="ECO:0000313" key="2">
    <source>
        <dbReference type="EMBL" id="CAD8061575.1"/>
    </source>
</evidence>
<reference evidence="2" key="1">
    <citation type="submission" date="2021-01" db="EMBL/GenBank/DDBJ databases">
        <authorList>
            <consortium name="Genoscope - CEA"/>
            <person name="William W."/>
        </authorList>
    </citation>
    <scope>NUCLEOTIDE SEQUENCE</scope>
</reference>
<dbReference type="AlphaFoldDB" id="A0A8S1L5T2"/>